<comment type="caution">
    <text evidence="1">The sequence shown here is derived from an EMBL/GenBank/DDBJ whole genome shotgun (WGS) entry which is preliminary data.</text>
</comment>
<protein>
    <submittedName>
        <fullName evidence="1">Uncharacterized protein</fullName>
    </submittedName>
</protein>
<sequence length="105" mass="12430">MDENQHIVTKIIRWVYCDNSPTNRIMEKDVLFKEYSRKQEAQTTKKAVLVQRNIRRQQITNNNRNSTNNSAQRLTADQVALRTRLQRVTSYGMLQKNPDLGSYMR</sequence>
<evidence type="ECO:0000313" key="2">
    <source>
        <dbReference type="Proteomes" id="UP000499080"/>
    </source>
</evidence>
<keyword evidence="2" id="KW-1185">Reference proteome</keyword>
<evidence type="ECO:0000313" key="1">
    <source>
        <dbReference type="EMBL" id="GBM86726.1"/>
    </source>
</evidence>
<organism evidence="1 2">
    <name type="scientific">Araneus ventricosus</name>
    <name type="common">Orbweaver spider</name>
    <name type="synonym">Epeira ventricosa</name>
    <dbReference type="NCBI Taxonomy" id="182803"/>
    <lineage>
        <taxon>Eukaryota</taxon>
        <taxon>Metazoa</taxon>
        <taxon>Ecdysozoa</taxon>
        <taxon>Arthropoda</taxon>
        <taxon>Chelicerata</taxon>
        <taxon>Arachnida</taxon>
        <taxon>Araneae</taxon>
        <taxon>Araneomorphae</taxon>
        <taxon>Entelegynae</taxon>
        <taxon>Araneoidea</taxon>
        <taxon>Araneidae</taxon>
        <taxon>Araneus</taxon>
    </lineage>
</organism>
<accession>A0A4Y2JBX6</accession>
<dbReference type="Proteomes" id="UP000499080">
    <property type="component" value="Unassembled WGS sequence"/>
</dbReference>
<dbReference type="EMBL" id="BGPR01003334">
    <property type="protein sequence ID" value="GBM86726.1"/>
    <property type="molecule type" value="Genomic_DNA"/>
</dbReference>
<name>A0A4Y2JBX6_ARAVE</name>
<proteinExistence type="predicted"/>
<gene>
    <name evidence="1" type="ORF">AVEN_191883_1</name>
</gene>
<dbReference type="AlphaFoldDB" id="A0A4Y2JBX6"/>
<reference evidence="1 2" key="1">
    <citation type="journal article" date="2019" name="Sci. Rep.">
        <title>Orb-weaving spider Araneus ventricosus genome elucidates the spidroin gene catalogue.</title>
        <authorList>
            <person name="Kono N."/>
            <person name="Nakamura H."/>
            <person name="Ohtoshi R."/>
            <person name="Moran D.A.P."/>
            <person name="Shinohara A."/>
            <person name="Yoshida Y."/>
            <person name="Fujiwara M."/>
            <person name="Mori M."/>
            <person name="Tomita M."/>
            <person name="Arakawa K."/>
        </authorList>
    </citation>
    <scope>NUCLEOTIDE SEQUENCE [LARGE SCALE GENOMIC DNA]</scope>
</reference>